<feature type="compositionally biased region" description="Polar residues" evidence="1">
    <location>
        <begin position="252"/>
        <end position="261"/>
    </location>
</feature>
<feature type="region of interest" description="Disordered" evidence="1">
    <location>
        <begin position="602"/>
        <end position="622"/>
    </location>
</feature>
<name>A0A8W8L9I1_MAGGI</name>
<accession>A0A8W8L9I1</accession>
<feature type="compositionally biased region" description="Basic and acidic residues" evidence="1">
    <location>
        <begin position="602"/>
        <end position="620"/>
    </location>
</feature>
<feature type="compositionally biased region" description="Basic and acidic residues" evidence="1">
    <location>
        <begin position="266"/>
        <end position="279"/>
    </location>
</feature>
<reference evidence="2" key="1">
    <citation type="submission" date="2022-08" db="UniProtKB">
        <authorList>
            <consortium name="EnsemblMetazoa"/>
        </authorList>
    </citation>
    <scope>IDENTIFICATION</scope>
    <source>
        <strain evidence="2">05x7-T-G4-1.051#20</strain>
    </source>
</reference>
<feature type="compositionally biased region" description="Polar residues" evidence="1">
    <location>
        <begin position="674"/>
        <end position="687"/>
    </location>
</feature>
<organism evidence="2 3">
    <name type="scientific">Magallana gigas</name>
    <name type="common">Pacific oyster</name>
    <name type="synonym">Crassostrea gigas</name>
    <dbReference type="NCBI Taxonomy" id="29159"/>
    <lineage>
        <taxon>Eukaryota</taxon>
        <taxon>Metazoa</taxon>
        <taxon>Spiralia</taxon>
        <taxon>Lophotrochozoa</taxon>
        <taxon>Mollusca</taxon>
        <taxon>Bivalvia</taxon>
        <taxon>Autobranchia</taxon>
        <taxon>Pteriomorphia</taxon>
        <taxon>Ostreida</taxon>
        <taxon>Ostreoidea</taxon>
        <taxon>Ostreidae</taxon>
        <taxon>Magallana</taxon>
    </lineage>
</organism>
<feature type="compositionally biased region" description="Basic residues" evidence="1">
    <location>
        <begin position="394"/>
        <end position="404"/>
    </location>
</feature>
<evidence type="ECO:0000313" key="2">
    <source>
        <dbReference type="EnsemblMetazoa" id="G26536.1:cds"/>
    </source>
</evidence>
<evidence type="ECO:0000313" key="3">
    <source>
        <dbReference type="Proteomes" id="UP000005408"/>
    </source>
</evidence>
<feature type="region of interest" description="Disordered" evidence="1">
    <location>
        <begin position="183"/>
        <end position="279"/>
    </location>
</feature>
<proteinExistence type="predicted"/>
<evidence type="ECO:0000256" key="1">
    <source>
        <dbReference type="SAM" id="MobiDB-lite"/>
    </source>
</evidence>
<dbReference type="Proteomes" id="UP000005408">
    <property type="component" value="Unassembled WGS sequence"/>
</dbReference>
<feature type="region of interest" description="Disordered" evidence="1">
    <location>
        <begin position="342"/>
        <end position="363"/>
    </location>
</feature>
<dbReference type="AlphaFoldDB" id="A0A8W8L9I1"/>
<protein>
    <submittedName>
        <fullName evidence="2">Uncharacterized protein</fullName>
    </submittedName>
</protein>
<dbReference type="EnsemblMetazoa" id="G26536.1">
    <property type="protein sequence ID" value="G26536.1:cds"/>
    <property type="gene ID" value="G26536"/>
</dbReference>
<feature type="compositionally biased region" description="Basic and acidic residues" evidence="1">
    <location>
        <begin position="414"/>
        <end position="435"/>
    </location>
</feature>
<keyword evidence="3" id="KW-1185">Reference proteome</keyword>
<feature type="region of interest" description="Disordered" evidence="1">
    <location>
        <begin position="499"/>
        <end position="523"/>
    </location>
</feature>
<feature type="region of interest" description="Disordered" evidence="1">
    <location>
        <begin position="385"/>
        <end position="435"/>
    </location>
</feature>
<feature type="region of interest" description="Disordered" evidence="1">
    <location>
        <begin position="36"/>
        <end position="60"/>
    </location>
</feature>
<feature type="region of interest" description="Disordered" evidence="1">
    <location>
        <begin position="666"/>
        <end position="687"/>
    </location>
</feature>
<feature type="compositionally biased region" description="Low complexity" evidence="1">
    <location>
        <begin position="353"/>
        <end position="363"/>
    </location>
</feature>
<feature type="compositionally biased region" description="Acidic residues" evidence="1">
    <location>
        <begin position="208"/>
        <end position="217"/>
    </location>
</feature>
<sequence length="687" mass="76024">MGGLSLLFMAGQQNASKAAATSQTLDLSREKVTRLDSGPALLPPGQGVSGMEQGLQGNEKEDKNTMVASGKMVMDSIIDQLYYSKSDTSSEFDGEETKKGVYTSLSDKPSDKSLLHDLSVSRDELERKLLLNQQRGSRAGLDIARSNFVDPRNAMITNHAMIKSQMLSWSGFKRKRCYSEGFKDTPEMSTLQPFDNPYYKKGDSSSDIVDEDGEGDGDFQPVRKSKRRNRGQRYQELINEGIIQPSKDRQTNSKSPENSLSGEPRVVQRESEFKEEEHLDLNPREHLRFDVLSVYPRQIRKRTQSESEKVRLEDSSRYKTGDFDLEAHIATLPACSLEKVAKPKRTTPKLRSTSESRASSVSSDSCSATEIKLTIPPHLKVKAEDIPSGPVIGSKKRKARKHSITHLMPVTAENKGEESARNTSNSDEKSQKPLDCEIKDTEKFTGIKKPIENTDIQNNNGSSDANFVKIKTEESNEHCVEQDVSKSNVLVDSVCQPPDSQVKNVPHDPSPCVTTPGDRQSFHKEKNGHVQTEIGGTVLAGIVEKTSPLGISNLVKSSISGVDEIPYRESSGEEPDKLSAMCDSDKDRAENYSLDKDVTESNNEHYESFSRGQVKEKCEDDPVADTDPCCLTSDSKMNSQGISQSSLGQPCGKQVTEVISFHLDDSRDERSKVAMQNNPLQTAVVNS</sequence>